<evidence type="ECO:0000259" key="5">
    <source>
        <dbReference type="PROSITE" id="PS51123"/>
    </source>
</evidence>
<feature type="domain" description="OmpA-like" evidence="5">
    <location>
        <begin position="722"/>
        <end position="838"/>
    </location>
</feature>
<dbReference type="GO" id="GO:0016020">
    <property type="term" value="C:membrane"/>
    <property type="evidence" value="ECO:0007669"/>
    <property type="project" value="UniProtKB-UniRule"/>
</dbReference>
<evidence type="ECO:0000256" key="3">
    <source>
        <dbReference type="SAM" id="MobiDB-lite"/>
    </source>
</evidence>
<feature type="region of interest" description="Disordered" evidence="3">
    <location>
        <begin position="482"/>
        <end position="506"/>
    </location>
</feature>
<organism evidence="6 7">
    <name type="scientific">Flavilitoribacter nigricans (strain ATCC 23147 / DSM 23189 / NBRC 102662 / NCIMB 1420 / SS-2)</name>
    <name type="common">Lewinella nigricans</name>
    <dbReference type="NCBI Taxonomy" id="1122177"/>
    <lineage>
        <taxon>Bacteria</taxon>
        <taxon>Pseudomonadati</taxon>
        <taxon>Bacteroidota</taxon>
        <taxon>Saprospiria</taxon>
        <taxon>Saprospirales</taxon>
        <taxon>Lewinellaceae</taxon>
        <taxon>Flavilitoribacter</taxon>
    </lineage>
</organism>
<gene>
    <name evidence="6" type="ORF">CRP01_19330</name>
</gene>
<dbReference type="InterPro" id="IPR011659">
    <property type="entry name" value="WD40"/>
</dbReference>
<comment type="caution">
    <text evidence="6">The sequence shown here is derived from an EMBL/GenBank/DDBJ whole genome shotgun (WGS) entry which is preliminary data.</text>
</comment>
<dbReference type="OrthoDB" id="1490539at2"/>
<dbReference type="EMBL" id="PDUD01000024">
    <property type="protein sequence ID" value="PHN04673.1"/>
    <property type="molecule type" value="Genomic_DNA"/>
</dbReference>
<dbReference type="RefSeq" id="WP_099151732.1">
    <property type="nucleotide sequence ID" value="NZ_PDUD01000024.1"/>
</dbReference>
<proteinExistence type="predicted"/>
<evidence type="ECO:0000256" key="2">
    <source>
        <dbReference type="SAM" id="Coils"/>
    </source>
</evidence>
<evidence type="ECO:0000313" key="6">
    <source>
        <dbReference type="EMBL" id="PHN04673.1"/>
    </source>
</evidence>
<dbReference type="Pfam" id="PF07676">
    <property type="entry name" value="PD40"/>
    <property type="match status" value="2"/>
</dbReference>
<dbReference type="PANTHER" id="PTHR30329">
    <property type="entry name" value="STATOR ELEMENT OF FLAGELLAR MOTOR COMPLEX"/>
    <property type="match status" value="1"/>
</dbReference>
<sequence>MYRNLLVAILMGVASLLEAQPQAPALPIKRKAVVELPAGLNLLPGFINSNSEESAPLISADGNTLYFTRRRHPQNFGFDKAGDIWVSKKNAQGKWSRPVNAGAPLNNIYSNSVVALDPSNQIIYLQDTYGQGGEGLAWARREGRSWSNPEPCEIEDFYTIGDGATFNLCPDGNILIMGLERQEGLGRRDLYVSFREGDFQWSAPLHLGNVINTNKEESRAFLAADGQTLYFASRGHAGKGGFDLFYARRLDDSWTNWSEPQNLGENINTPFDDEYISLPVTGDPAYLVYRDTGSLNIYAAHLPEEFLPQSVTLVRGKINLQDHQSIRDLEVTSLDLQSEGSVRNLPLQPDGTFTVVVPPGAELGIQAAAPGHFPTSTYLRGTGAPKASEMDHRTLLASTQFSPEYLLRDGEIQNLKLRLDQVDEELEEMRRLREAYLKEENLPDPQLGSTLYSDPELDALRHRYETLNRPVEIDTIPTRAPIPAEYDWDPKGSAIPEKDANRGTPDDELADMKKRFNRFYQPEVKKSAPKQEEFLWEEAKNFSDFQTGIHEQMLEEMRPRIGRELAKELWPQVKASMRSSVEPDLMEILDEKEYEIREQIAQQLEDAMIEVGQSRIEMPSWQQDLESELRSNMEAKVRLELREELRDEVRMALQNEAYYQVRQQEAVVLSEQLKEKVELQVAEEQQQLAGAAYNESELGVKGINAENTGYREEERELVLLSPEKGSSFLLNNVFFKPNTDQLKEVSYLELDRVVQFLGANPRLRIEIAAHTNGWLSHSLSLQLSEQRAKVIADYLFTQGTDSRQVNYKGYGKTSPIASNDTLEGRRKNQRIELHILEN</sequence>
<dbReference type="Proteomes" id="UP000223913">
    <property type="component" value="Unassembled WGS sequence"/>
</dbReference>
<evidence type="ECO:0000313" key="7">
    <source>
        <dbReference type="Proteomes" id="UP000223913"/>
    </source>
</evidence>
<protein>
    <recommendedName>
        <fullName evidence="5">OmpA-like domain-containing protein</fullName>
    </recommendedName>
</protein>
<feature type="compositionally biased region" description="Basic and acidic residues" evidence="3">
    <location>
        <begin position="496"/>
        <end position="506"/>
    </location>
</feature>
<reference evidence="6 7" key="1">
    <citation type="submission" date="2017-10" db="EMBL/GenBank/DDBJ databases">
        <title>The draft genome sequence of Lewinella nigricans NBRC 102662.</title>
        <authorList>
            <person name="Wang K."/>
        </authorList>
    </citation>
    <scope>NUCLEOTIDE SEQUENCE [LARGE SCALE GENOMIC DNA]</scope>
    <source>
        <strain evidence="6 7">NBRC 102662</strain>
    </source>
</reference>
<keyword evidence="1" id="KW-0472">Membrane</keyword>
<dbReference type="PANTHER" id="PTHR30329:SF21">
    <property type="entry name" value="LIPOPROTEIN YIAD-RELATED"/>
    <property type="match status" value="1"/>
</dbReference>
<dbReference type="InterPro" id="IPR050330">
    <property type="entry name" value="Bact_OuterMem_StrucFunc"/>
</dbReference>
<dbReference type="InterPro" id="IPR036737">
    <property type="entry name" value="OmpA-like_sf"/>
</dbReference>
<dbReference type="PROSITE" id="PS51123">
    <property type="entry name" value="OMPA_2"/>
    <property type="match status" value="1"/>
</dbReference>
<keyword evidence="2" id="KW-0175">Coiled coil</keyword>
<feature type="coiled-coil region" evidence="2">
    <location>
        <begin position="412"/>
        <end position="442"/>
    </location>
</feature>
<keyword evidence="4" id="KW-0732">Signal</keyword>
<dbReference type="InterPro" id="IPR006665">
    <property type="entry name" value="OmpA-like"/>
</dbReference>
<dbReference type="SUPFAM" id="SSF103088">
    <property type="entry name" value="OmpA-like"/>
    <property type="match status" value="1"/>
</dbReference>
<accession>A0A2D0NA69</accession>
<dbReference type="CDD" id="cd07185">
    <property type="entry name" value="OmpA_C-like"/>
    <property type="match status" value="1"/>
</dbReference>
<dbReference type="AlphaFoldDB" id="A0A2D0NA69"/>
<name>A0A2D0NA69_FLAN2</name>
<dbReference type="Gene3D" id="3.30.1330.60">
    <property type="entry name" value="OmpA-like domain"/>
    <property type="match status" value="1"/>
</dbReference>
<evidence type="ECO:0000256" key="4">
    <source>
        <dbReference type="SAM" id="SignalP"/>
    </source>
</evidence>
<keyword evidence="7" id="KW-1185">Reference proteome</keyword>
<dbReference type="SUPFAM" id="SSF89372">
    <property type="entry name" value="Fucose-specific lectin"/>
    <property type="match status" value="1"/>
</dbReference>
<feature type="signal peptide" evidence="4">
    <location>
        <begin position="1"/>
        <end position="19"/>
    </location>
</feature>
<feature type="chain" id="PRO_5013084593" description="OmpA-like domain-containing protein" evidence="4">
    <location>
        <begin position="20"/>
        <end position="838"/>
    </location>
</feature>
<evidence type="ECO:0000256" key="1">
    <source>
        <dbReference type="PROSITE-ProRule" id="PRU00473"/>
    </source>
</evidence>
<dbReference type="Pfam" id="PF00691">
    <property type="entry name" value="OmpA"/>
    <property type="match status" value="1"/>
</dbReference>